<dbReference type="AlphaFoldDB" id="A0A225UV32"/>
<keyword evidence="2" id="KW-1185">Reference proteome</keyword>
<dbReference type="OrthoDB" id="10489880at2759"/>
<name>A0A225UV32_9STRA</name>
<reference evidence="2" key="1">
    <citation type="submission" date="2017-03" db="EMBL/GenBank/DDBJ databases">
        <title>Phytopthora megakarya and P. palmivora, two closely related causual agents of cacao black pod achieved similar genome size and gene model numbers by different mechanisms.</title>
        <authorList>
            <person name="Ali S."/>
            <person name="Shao J."/>
            <person name="Larry D.J."/>
            <person name="Kronmiller B."/>
            <person name="Shen D."/>
            <person name="Strem M.D."/>
            <person name="Melnick R.L."/>
            <person name="Guiltinan M.J."/>
            <person name="Tyler B.M."/>
            <person name="Meinhardt L.W."/>
            <person name="Bailey B.A."/>
        </authorList>
    </citation>
    <scope>NUCLEOTIDE SEQUENCE [LARGE SCALE GENOMIC DNA]</scope>
    <source>
        <strain evidence="2">zdho120</strain>
    </source>
</reference>
<gene>
    <name evidence="1" type="ORF">PHMEG_00033317</name>
</gene>
<evidence type="ECO:0000313" key="2">
    <source>
        <dbReference type="Proteomes" id="UP000198211"/>
    </source>
</evidence>
<organism evidence="1 2">
    <name type="scientific">Phytophthora megakarya</name>
    <dbReference type="NCBI Taxonomy" id="4795"/>
    <lineage>
        <taxon>Eukaryota</taxon>
        <taxon>Sar</taxon>
        <taxon>Stramenopiles</taxon>
        <taxon>Oomycota</taxon>
        <taxon>Peronosporomycetes</taxon>
        <taxon>Peronosporales</taxon>
        <taxon>Peronosporaceae</taxon>
        <taxon>Phytophthora</taxon>
    </lineage>
</organism>
<dbReference type="EMBL" id="NBNE01011661">
    <property type="protein sequence ID" value="OWY96416.1"/>
    <property type="molecule type" value="Genomic_DNA"/>
</dbReference>
<dbReference type="STRING" id="4795.A0A225UV32"/>
<evidence type="ECO:0000313" key="1">
    <source>
        <dbReference type="EMBL" id="OWY96416.1"/>
    </source>
</evidence>
<accession>A0A225UV32</accession>
<dbReference type="Proteomes" id="UP000198211">
    <property type="component" value="Unassembled WGS sequence"/>
</dbReference>
<proteinExistence type="predicted"/>
<comment type="caution">
    <text evidence="1">The sequence shown here is derived from an EMBL/GenBank/DDBJ whole genome shotgun (WGS) entry which is preliminary data.</text>
</comment>
<protein>
    <submittedName>
        <fullName evidence="1">Uncharacterized protein</fullName>
    </submittedName>
</protein>
<sequence>MTSGKALISTTPEVVIVKEKVAKEEGCSPKPQNASEIEFHSGHRFYSALKDKDTIPPPTFRGSHKVLCNEDVHAEAGFKFCHSISGWKDPLFAPSQTAQLCFASIH</sequence>